<dbReference type="InterPro" id="IPR017441">
    <property type="entry name" value="Protein_kinase_ATP_BS"/>
</dbReference>
<dbReference type="GO" id="GO:0042594">
    <property type="term" value="P:response to starvation"/>
    <property type="evidence" value="ECO:0007669"/>
    <property type="project" value="TreeGrafter"/>
</dbReference>
<dbReference type="InterPro" id="IPR011009">
    <property type="entry name" value="Kinase-like_dom_sf"/>
</dbReference>
<keyword evidence="2 5" id="KW-0547">Nucleotide-binding</keyword>
<dbReference type="GO" id="GO:0004674">
    <property type="term" value="F:protein serine/threonine kinase activity"/>
    <property type="evidence" value="ECO:0007669"/>
    <property type="project" value="InterPro"/>
</dbReference>
<dbReference type="GO" id="GO:0005776">
    <property type="term" value="C:autophagosome"/>
    <property type="evidence" value="ECO:0007669"/>
    <property type="project" value="TreeGrafter"/>
</dbReference>
<dbReference type="PANTHER" id="PTHR24348">
    <property type="entry name" value="SERINE/THREONINE-PROTEIN KINASE UNC-51-RELATED"/>
    <property type="match status" value="1"/>
</dbReference>
<evidence type="ECO:0000259" key="6">
    <source>
        <dbReference type="PROSITE" id="PS50011"/>
    </source>
</evidence>
<dbReference type="SUPFAM" id="SSF56112">
    <property type="entry name" value="Protein kinase-like (PK-like)"/>
    <property type="match status" value="1"/>
</dbReference>
<dbReference type="GO" id="GO:0034727">
    <property type="term" value="P:piecemeal microautophagy of the nucleus"/>
    <property type="evidence" value="ECO:0007669"/>
    <property type="project" value="TreeGrafter"/>
</dbReference>
<dbReference type="VEuPathDB" id="AmoebaDB:EIN_371180"/>
<dbReference type="PANTHER" id="PTHR24348:SF22">
    <property type="entry name" value="NON-SPECIFIC SERINE_THREONINE PROTEIN KINASE"/>
    <property type="match status" value="1"/>
</dbReference>
<evidence type="ECO:0000256" key="5">
    <source>
        <dbReference type="PROSITE-ProRule" id="PRU10141"/>
    </source>
</evidence>
<dbReference type="InterPro" id="IPR000719">
    <property type="entry name" value="Prot_kinase_dom"/>
</dbReference>
<sequence>MTTPRELHDRDFFKFVENEEYFVEDFGDGEIFYNRVALKNDSEMGVIKITLSTENTQEQINEMIERLKALIGVPGILPIVESTFGICDNLLQIWILVNPFIPIKFEDYCSREMSREDEMTFLSANLFDIASSLETNTFPLALNKSSLILSRDPASPFPKLYLSPVAYLLPFVDAEIEMNTLPIFADFIQMIWKGKNSIPLLQMMDNVKTMAEALNSEEVSAVHTFTQIPTFDVHNVTPLCKLGEGGFSKVMKVQTTNGVICALKESVDEKSPTLLRDATIMKLLNHPNVVQFYGFAHENISMAFNLGLVTLLRVPNGFLLMEYCDGGNVDSYVDSYAQQGLYLPLNLLMSIFKQIAVVQHYLHFDKGFVHRDIKLENFLLKKHEPYPIVKMTDFGFGRTIVDSMVTFKCTPLFAAPELLKRVEYSDKSELYSLGVCLYRLAASKYPFGATKNEFFTNMRQQKEVEFPRKIAASESYREIIDLTKKLIVFDEAKRLSWEQFYEHPFMKMLLAREDL</sequence>
<evidence type="ECO:0000256" key="2">
    <source>
        <dbReference type="ARBA" id="ARBA00022741"/>
    </source>
</evidence>
<name>S0B1N4_ENTIV</name>
<dbReference type="PROSITE" id="PS50011">
    <property type="entry name" value="PROTEIN_KINASE_DOM"/>
    <property type="match status" value="1"/>
</dbReference>
<dbReference type="InterPro" id="IPR008271">
    <property type="entry name" value="Ser/Thr_kinase_AS"/>
</dbReference>
<dbReference type="PROSITE" id="PS00108">
    <property type="entry name" value="PROTEIN_KINASE_ST"/>
    <property type="match status" value="1"/>
</dbReference>
<dbReference type="InterPro" id="IPR045269">
    <property type="entry name" value="Atg1-like"/>
</dbReference>
<dbReference type="Pfam" id="PF00069">
    <property type="entry name" value="Pkinase"/>
    <property type="match status" value="1"/>
</dbReference>
<keyword evidence="3" id="KW-0418">Kinase</keyword>
<evidence type="ECO:0000256" key="4">
    <source>
        <dbReference type="ARBA" id="ARBA00022840"/>
    </source>
</evidence>
<accession>S0B1N4</accession>
<dbReference type="GO" id="GO:0034045">
    <property type="term" value="C:phagophore assembly site membrane"/>
    <property type="evidence" value="ECO:0007669"/>
    <property type="project" value="TreeGrafter"/>
</dbReference>
<dbReference type="Gene3D" id="3.30.200.20">
    <property type="entry name" value="Phosphorylase Kinase, domain 1"/>
    <property type="match status" value="1"/>
</dbReference>
<dbReference type="GO" id="GO:0005829">
    <property type="term" value="C:cytosol"/>
    <property type="evidence" value="ECO:0007669"/>
    <property type="project" value="TreeGrafter"/>
</dbReference>
<dbReference type="GO" id="GO:0000045">
    <property type="term" value="P:autophagosome assembly"/>
    <property type="evidence" value="ECO:0007669"/>
    <property type="project" value="TreeGrafter"/>
</dbReference>
<feature type="domain" description="Protein kinase" evidence="6">
    <location>
        <begin position="236"/>
        <end position="506"/>
    </location>
</feature>
<feature type="binding site" evidence="5">
    <location>
        <position position="264"/>
    </location>
    <ligand>
        <name>ATP</name>
        <dbReference type="ChEBI" id="CHEBI:30616"/>
    </ligand>
</feature>
<reference evidence="7" key="1">
    <citation type="submission" date="2012-06" db="EMBL/GenBank/DDBJ databases">
        <title>Short 5' UTR of Entamoeba genes.</title>
        <authorList>
            <person name="Hiranuka K."/>
            <person name="Kumagai M."/>
            <person name="Wakaguri H."/>
            <person name="Suzuki Y."/>
            <person name="Sugano S."/>
            <person name="Watanabe J."/>
            <person name="Makioka A."/>
        </authorList>
    </citation>
    <scope>NUCLEOTIDE SEQUENCE</scope>
    <source>
        <strain evidence="7">IP1</strain>
    </source>
</reference>
<dbReference type="VEuPathDB" id="AmoebaDB:EIN_371290"/>
<dbReference type="GO" id="GO:0000422">
    <property type="term" value="P:autophagy of mitochondrion"/>
    <property type="evidence" value="ECO:0007669"/>
    <property type="project" value="TreeGrafter"/>
</dbReference>
<keyword evidence="4 5" id="KW-0067">ATP-binding</keyword>
<evidence type="ECO:0000313" key="7">
    <source>
        <dbReference type="EMBL" id="BAN41710.1"/>
    </source>
</evidence>
<dbReference type="SMART" id="SM00220">
    <property type="entry name" value="S_TKc"/>
    <property type="match status" value="1"/>
</dbReference>
<dbReference type="Gene3D" id="1.10.510.10">
    <property type="entry name" value="Transferase(Phosphotransferase) domain 1"/>
    <property type="match status" value="1"/>
</dbReference>
<organism evidence="7">
    <name type="scientific">Entamoeba invadens</name>
    <dbReference type="NCBI Taxonomy" id="33085"/>
    <lineage>
        <taxon>Eukaryota</taxon>
        <taxon>Amoebozoa</taxon>
        <taxon>Evosea</taxon>
        <taxon>Archamoebae</taxon>
        <taxon>Mastigamoebida</taxon>
        <taxon>Entamoebidae</taxon>
        <taxon>Entamoeba</taxon>
    </lineage>
</organism>
<keyword evidence="1" id="KW-0808">Transferase</keyword>
<dbReference type="GO" id="GO:0061709">
    <property type="term" value="P:reticulophagy"/>
    <property type="evidence" value="ECO:0007669"/>
    <property type="project" value="TreeGrafter"/>
</dbReference>
<protein>
    <recommendedName>
        <fullName evidence="6">Protein kinase domain-containing protein</fullName>
    </recommendedName>
</protein>
<dbReference type="EMBL" id="AK423289">
    <property type="protein sequence ID" value="BAN41710.1"/>
    <property type="molecule type" value="mRNA"/>
</dbReference>
<evidence type="ECO:0000256" key="3">
    <source>
        <dbReference type="ARBA" id="ARBA00022777"/>
    </source>
</evidence>
<evidence type="ECO:0000256" key="1">
    <source>
        <dbReference type="ARBA" id="ARBA00022679"/>
    </source>
</evidence>
<dbReference type="GO" id="GO:0005524">
    <property type="term" value="F:ATP binding"/>
    <property type="evidence" value="ECO:0007669"/>
    <property type="project" value="UniProtKB-UniRule"/>
</dbReference>
<dbReference type="PROSITE" id="PS00107">
    <property type="entry name" value="PROTEIN_KINASE_ATP"/>
    <property type="match status" value="1"/>
</dbReference>
<proteinExistence type="evidence at transcript level"/>
<dbReference type="AlphaFoldDB" id="S0B1N4"/>
<dbReference type="GO" id="GO:0010506">
    <property type="term" value="P:regulation of autophagy"/>
    <property type="evidence" value="ECO:0007669"/>
    <property type="project" value="InterPro"/>
</dbReference>